<dbReference type="Pfam" id="PF13646">
    <property type="entry name" value="HEAT_2"/>
    <property type="match status" value="2"/>
</dbReference>
<organism evidence="2 3">
    <name type="scientific">Actinoplanes cyaneus</name>
    <dbReference type="NCBI Taxonomy" id="52696"/>
    <lineage>
        <taxon>Bacteria</taxon>
        <taxon>Bacillati</taxon>
        <taxon>Actinomycetota</taxon>
        <taxon>Actinomycetes</taxon>
        <taxon>Micromonosporales</taxon>
        <taxon>Micromonosporaceae</taxon>
        <taxon>Actinoplanes</taxon>
    </lineage>
</organism>
<proteinExistence type="predicted"/>
<dbReference type="Gene3D" id="1.25.10.10">
    <property type="entry name" value="Leucine-rich Repeat Variant"/>
    <property type="match status" value="1"/>
</dbReference>
<dbReference type="InterPro" id="IPR011989">
    <property type="entry name" value="ARM-like"/>
</dbReference>
<keyword evidence="3" id="KW-1185">Reference proteome</keyword>
<protein>
    <recommendedName>
        <fullName evidence="4">HEAT repeat domain-containing protein</fullName>
    </recommendedName>
</protein>
<dbReference type="Proteomes" id="UP000619479">
    <property type="component" value="Unassembled WGS sequence"/>
</dbReference>
<accession>A0A919M673</accession>
<feature type="region of interest" description="Disordered" evidence="1">
    <location>
        <begin position="1"/>
        <end position="22"/>
    </location>
</feature>
<reference evidence="2" key="1">
    <citation type="submission" date="2021-01" db="EMBL/GenBank/DDBJ databases">
        <title>Whole genome shotgun sequence of Actinoplanes cyaneus NBRC 14990.</title>
        <authorList>
            <person name="Komaki H."/>
            <person name="Tamura T."/>
        </authorList>
    </citation>
    <scope>NUCLEOTIDE SEQUENCE</scope>
    <source>
        <strain evidence="2">NBRC 14990</strain>
    </source>
</reference>
<evidence type="ECO:0000256" key="1">
    <source>
        <dbReference type="SAM" id="MobiDB-lite"/>
    </source>
</evidence>
<comment type="caution">
    <text evidence="2">The sequence shown here is derived from an EMBL/GenBank/DDBJ whole genome shotgun (WGS) entry which is preliminary data.</text>
</comment>
<evidence type="ECO:0000313" key="3">
    <source>
        <dbReference type="Proteomes" id="UP000619479"/>
    </source>
</evidence>
<name>A0A919M673_9ACTN</name>
<dbReference type="EMBL" id="BOMH01000039">
    <property type="protein sequence ID" value="GID67432.1"/>
    <property type="molecule type" value="Genomic_DNA"/>
</dbReference>
<gene>
    <name evidence="2" type="ORF">Acy02nite_53130</name>
</gene>
<evidence type="ECO:0000313" key="2">
    <source>
        <dbReference type="EMBL" id="GID67432.1"/>
    </source>
</evidence>
<sequence length="207" mass="21749">MGLVRKPASAPPEEAVPEKPSVQTLLQQVHDDDPELRREAALSLVEVTEAVPVLLARVGVETEARVRDAVLTTLAAHDTATVAAGLAVHLASDEASLRTAVAEALATMPGSALDLMPDLLAAPDHDVRVMTAMILADLPHPDAKTWLLRMIADDPHPNVVTGAIDALLPAADAGDAPVLQAAVQRFPDDPFLRFTVQAALPRLTGTA</sequence>
<dbReference type="InterPro" id="IPR016024">
    <property type="entry name" value="ARM-type_fold"/>
</dbReference>
<dbReference type="AlphaFoldDB" id="A0A919M673"/>
<evidence type="ECO:0008006" key="4">
    <source>
        <dbReference type="Google" id="ProtNLM"/>
    </source>
</evidence>
<dbReference type="SUPFAM" id="SSF48371">
    <property type="entry name" value="ARM repeat"/>
    <property type="match status" value="1"/>
</dbReference>